<comment type="similarity">
    <text evidence="1">Belongs to the helicase family.</text>
</comment>
<dbReference type="InterPro" id="IPR027417">
    <property type="entry name" value="P-loop_NTPase"/>
</dbReference>
<keyword evidence="1" id="KW-0347">Helicase</keyword>
<keyword evidence="1" id="KW-0547">Nucleotide-binding</keyword>
<dbReference type="GO" id="GO:0016887">
    <property type="term" value="F:ATP hydrolysis activity"/>
    <property type="evidence" value="ECO:0007669"/>
    <property type="project" value="RHEA"/>
</dbReference>
<gene>
    <name evidence="3" type="ORF">DAPPUDRAFT_265222</name>
</gene>
<keyword evidence="1" id="KW-0378">Hydrolase</keyword>
<dbReference type="EC" id="5.6.2.3" evidence="1"/>
<dbReference type="InterPro" id="IPR010285">
    <property type="entry name" value="DNA_helicase_pif1-like_DEAD"/>
</dbReference>
<dbReference type="GO" id="GO:0005524">
    <property type="term" value="F:ATP binding"/>
    <property type="evidence" value="ECO:0007669"/>
    <property type="project" value="UniProtKB-KW"/>
</dbReference>
<dbReference type="PANTHER" id="PTHR47642">
    <property type="entry name" value="ATP-DEPENDENT DNA HELICASE"/>
    <property type="match status" value="1"/>
</dbReference>
<comment type="catalytic activity">
    <reaction evidence="1">
        <text>ATP + H2O = ADP + phosphate + H(+)</text>
        <dbReference type="Rhea" id="RHEA:13065"/>
        <dbReference type="ChEBI" id="CHEBI:15377"/>
        <dbReference type="ChEBI" id="CHEBI:15378"/>
        <dbReference type="ChEBI" id="CHEBI:30616"/>
        <dbReference type="ChEBI" id="CHEBI:43474"/>
        <dbReference type="ChEBI" id="CHEBI:456216"/>
        <dbReference type="EC" id="5.6.2.3"/>
    </reaction>
</comment>
<dbReference type="GO" id="GO:0000723">
    <property type="term" value="P:telomere maintenance"/>
    <property type="evidence" value="ECO:0007669"/>
    <property type="project" value="InterPro"/>
</dbReference>
<reference evidence="3 4" key="1">
    <citation type="journal article" date="2011" name="Science">
        <title>The ecoresponsive genome of Daphnia pulex.</title>
        <authorList>
            <person name="Colbourne J.K."/>
            <person name="Pfrender M.E."/>
            <person name="Gilbert D."/>
            <person name="Thomas W.K."/>
            <person name="Tucker A."/>
            <person name="Oakley T.H."/>
            <person name="Tokishita S."/>
            <person name="Aerts A."/>
            <person name="Arnold G.J."/>
            <person name="Basu M.K."/>
            <person name="Bauer D.J."/>
            <person name="Caceres C.E."/>
            <person name="Carmel L."/>
            <person name="Casola C."/>
            <person name="Choi J.H."/>
            <person name="Detter J.C."/>
            <person name="Dong Q."/>
            <person name="Dusheyko S."/>
            <person name="Eads B.D."/>
            <person name="Frohlich T."/>
            <person name="Geiler-Samerotte K.A."/>
            <person name="Gerlach D."/>
            <person name="Hatcher P."/>
            <person name="Jogdeo S."/>
            <person name="Krijgsveld J."/>
            <person name="Kriventseva E.V."/>
            <person name="Kultz D."/>
            <person name="Laforsch C."/>
            <person name="Lindquist E."/>
            <person name="Lopez J."/>
            <person name="Manak J.R."/>
            <person name="Muller J."/>
            <person name="Pangilinan J."/>
            <person name="Patwardhan R.P."/>
            <person name="Pitluck S."/>
            <person name="Pritham E.J."/>
            <person name="Rechtsteiner A."/>
            <person name="Rho M."/>
            <person name="Rogozin I.B."/>
            <person name="Sakarya O."/>
            <person name="Salamov A."/>
            <person name="Schaack S."/>
            <person name="Shapiro H."/>
            <person name="Shiga Y."/>
            <person name="Skalitzky C."/>
            <person name="Smith Z."/>
            <person name="Souvorov A."/>
            <person name="Sung W."/>
            <person name="Tang Z."/>
            <person name="Tsuchiya D."/>
            <person name="Tu H."/>
            <person name="Vos H."/>
            <person name="Wang M."/>
            <person name="Wolf Y.I."/>
            <person name="Yamagata H."/>
            <person name="Yamada T."/>
            <person name="Ye Y."/>
            <person name="Shaw J.R."/>
            <person name="Andrews J."/>
            <person name="Crease T.J."/>
            <person name="Tang H."/>
            <person name="Lucas S.M."/>
            <person name="Robertson H.M."/>
            <person name="Bork P."/>
            <person name="Koonin E.V."/>
            <person name="Zdobnov E.M."/>
            <person name="Grigoriev I.V."/>
            <person name="Lynch M."/>
            <person name="Boore J.L."/>
        </authorList>
    </citation>
    <scope>NUCLEOTIDE SEQUENCE [LARGE SCALE GENOMIC DNA]</scope>
</reference>
<dbReference type="PANTHER" id="PTHR47642:SF5">
    <property type="entry name" value="ATP-DEPENDENT DNA HELICASE"/>
    <property type="match status" value="1"/>
</dbReference>
<dbReference type="GO" id="GO:0006310">
    <property type="term" value="P:DNA recombination"/>
    <property type="evidence" value="ECO:0007669"/>
    <property type="project" value="UniProtKB-KW"/>
</dbReference>
<evidence type="ECO:0000313" key="4">
    <source>
        <dbReference type="Proteomes" id="UP000000305"/>
    </source>
</evidence>
<dbReference type="GO" id="GO:0006281">
    <property type="term" value="P:DNA repair"/>
    <property type="evidence" value="ECO:0007669"/>
    <property type="project" value="UniProtKB-KW"/>
</dbReference>
<dbReference type="eggNOG" id="KOG0987">
    <property type="taxonomic scope" value="Eukaryota"/>
</dbReference>
<dbReference type="HOGENOM" id="CLU_1284450_0_0_1"/>
<keyword evidence="1" id="KW-0233">DNA recombination</keyword>
<keyword evidence="1" id="KW-0067">ATP-binding</keyword>
<keyword evidence="1" id="KW-0227">DNA damage</keyword>
<evidence type="ECO:0000259" key="2">
    <source>
        <dbReference type="Pfam" id="PF05970"/>
    </source>
</evidence>
<proteinExistence type="inferred from homology"/>
<dbReference type="Gene3D" id="3.40.50.300">
    <property type="entry name" value="P-loop containing nucleotide triphosphate hydrolases"/>
    <property type="match status" value="1"/>
</dbReference>
<dbReference type="Proteomes" id="UP000000305">
    <property type="component" value="Unassembled WGS sequence"/>
</dbReference>
<dbReference type="InParanoid" id="E9HT30"/>
<feature type="domain" description="DNA helicase Pif1-like DEAD-box helicase" evidence="2">
    <location>
        <begin position="4"/>
        <end position="113"/>
    </location>
</feature>
<organism evidence="3 4">
    <name type="scientific">Daphnia pulex</name>
    <name type="common">Water flea</name>
    <dbReference type="NCBI Taxonomy" id="6669"/>
    <lineage>
        <taxon>Eukaryota</taxon>
        <taxon>Metazoa</taxon>
        <taxon>Ecdysozoa</taxon>
        <taxon>Arthropoda</taxon>
        <taxon>Crustacea</taxon>
        <taxon>Branchiopoda</taxon>
        <taxon>Diplostraca</taxon>
        <taxon>Cladocera</taxon>
        <taxon>Anomopoda</taxon>
        <taxon>Daphniidae</taxon>
        <taxon>Daphnia</taxon>
    </lineage>
</organism>
<protein>
    <recommendedName>
        <fullName evidence="1">ATP-dependent DNA helicase</fullName>
        <ecNumber evidence="1">5.6.2.3</ecNumber>
    </recommendedName>
</protein>
<evidence type="ECO:0000256" key="1">
    <source>
        <dbReference type="RuleBase" id="RU363044"/>
    </source>
</evidence>
<dbReference type="KEGG" id="dpx:DAPPUDRAFT_265222"/>
<keyword evidence="1" id="KW-0234">DNA repair</keyword>
<dbReference type="OrthoDB" id="6377339at2759"/>
<keyword evidence="4" id="KW-1185">Reference proteome</keyword>
<dbReference type="GO" id="GO:0043139">
    <property type="term" value="F:5'-3' DNA helicase activity"/>
    <property type="evidence" value="ECO:0007669"/>
    <property type="project" value="UniProtKB-EC"/>
</dbReference>
<dbReference type="EMBL" id="GL732763">
    <property type="protein sequence ID" value="EFX65104.1"/>
    <property type="molecule type" value="Genomic_DNA"/>
</dbReference>
<dbReference type="AlphaFoldDB" id="E9HT30"/>
<dbReference type="InterPro" id="IPR051055">
    <property type="entry name" value="PIF1_helicase"/>
</dbReference>
<name>E9HT30_DAPPU</name>
<comment type="cofactor">
    <cofactor evidence="1">
        <name>Mg(2+)</name>
        <dbReference type="ChEBI" id="CHEBI:18420"/>
    </cofactor>
</comment>
<dbReference type="Pfam" id="PF05970">
    <property type="entry name" value="PIF1"/>
    <property type="match status" value="1"/>
</dbReference>
<evidence type="ECO:0000313" key="3">
    <source>
        <dbReference type="EMBL" id="EFX65104.1"/>
    </source>
</evidence>
<accession>E9HT30</accession>
<sequence>MGYYVACMAPTGIAASNLPGERTIHNQLFSITDTKRDLFLTDLSADLINGLHLRFQSEKLILIIIDEISYISPEVLGQIDNRLDQLMGKSECPFGGIYVLLMGDFFQLPPVGTRYTLLEACNKMFSEEIELEESSGPRTRGTVFFSKFKKFELLQQMRAAVDVNHTDMLNQMRIPRPGKPRINAAQIEKLKFLTFDDIKEDNQWLWAPIVVTTNK</sequence>
<dbReference type="SUPFAM" id="SSF52540">
    <property type="entry name" value="P-loop containing nucleoside triphosphate hydrolases"/>
    <property type="match status" value="1"/>
</dbReference>